<keyword evidence="1" id="KW-0812">Transmembrane</keyword>
<dbReference type="EMBL" id="MN740556">
    <property type="protein sequence ID" value="QHU32933.1"/>
    <property type="molecule type" value="Genomic_DNA"/>
</dbReference>
<organism evidence="2">
    <name type="scientific">viral metagenome</name>
    <dbReference type="NCBI Taxonomy" id="1070528"/>
    <lineage>
        <taxon>unclassified sequences</taxon>
        <taxon>metagenomes</taxon>
        <taxon>organismal metagenomes</taxon>
    </lineage>
</organism>
<dbReference type="AlphaFoldDB" id="A0A6C0LR86"/>
<name>A0A6C0LR86_9ZZZZ</name>
<evidence type="ECO:0000313" key="2">
    <source>
        <dbReference type="EMBL" id="QHU32933.1"/>
    </source>
</evidence>
<feature type="transmembrane region" description="Helical" evidence="1">
    <location>
        <begin position="23"/>
        <end position="41"/>
    </location>
</feature>
<evidence type="ECO:0000256" key="1">
    <source>
        <dbReference type="SAM" id="Phobius"/>
    </source>
</evidence>
<protein>
    <submittedName>
        <fullName evidence="2">Uncharacterized protein</fullName>
    </submittedName>
</protein>
<reference evidence="2" key="1">
    <citation type="journal article" date="2020" name="Nature">
        <title>Giant virus diversity and host interactions through global metagenomics.</title>
        <authorList>
            <person name="Schulz F."/>
            <person name="Roux S."/>
            <person name="Paez-Espino D."/>
            <person name="Jungbluth S."/>
            <person name="Walsh D.A."/>
            <person name="Denef V.J."/>
            <person name="McMahon K.D."/>
            <person name="Konstantinidis K.T."/>
            <person name="Eloe-Fadrosh E.A."/>
            <person name="Kyrpides N.C."/>
            <person name="Woyke T."/>
        </authorList>
    </citation>
    <scope>NUCLEOTIDE SEQUENCE</scope>
    <source>
        <strain evidence="2">GVMAG-S-1014582-52</strain>
    </source>
</reference>
<feature type="transmembrane region" description="Helical" evidence="1">
    <location>
        <begin position="47"/>
        <end position="66"/>
    </location>
</feature>
<keyword evidence="1" id="KW-1133">Transmembrane helix</keyword>
<sequence>MTFDKSLQNKNDRHIDLSLERDMAIFLLIFAISITITMNIFAMDITIISIFCFLIILKILLNQLLLNFI</sequence>
<accession>A0A6C0LR86</accession>
<proteinExistence type="predicted"/>
<keyword evidence="1" id="KW-0472">Membrane</keyword>